<dbReference type="SUPFAM" id="SSF140453">
    <property type="entry name" value="EsxAB dimer-like"/>
    <property type="match status" value="1"/>
</dbReference>
<organism evidence="1 2">
    <name type="scientific">Nakamurella endophytica</name>
    <dbReference type="NCBI Taxonomy" id="1748367"/>
    <lineage>
        <taxon>Bacteria</taxon>
        <taxon>Bacillati</taxon>
        <taxon>Actinomycetota</taxon>
        <taxon>Actinomycetes</taxon>
        <taxon>Nakamurellales</taxon>
        <taxon>Nakamurellaceae</taxon>
        <taxon>Nakamurella</taxon>
    </lineage>
</organism>
<gene>
    <name evidence="1" type="ORF">GCM10011594_30690</name>
</gene>
<evidence type="ECO:0000313" key="1">
    <source>
        <dbReference type="EMBL" id="GGM08634.1"/>
    </source>
</evidence>
<dbReference type="AlphaFoldDB" id="A0A917T599"/>
<reference evidence="1" key="1">
    <citation type="journal article" date="2014" name="Int. J. Syst. Evol. Microbiol.">
        <title>Complete genome sequence of Corynebacterium casei LMG S-19264T (=DSM 44701T), isolated from a smear-ripened cheese.</title>
        <authorList>
            <consortium name="US DOE Joint Genome Institute (JGI-PGF)"/>
            <person name="Walter F."/>
            <person name="Albersmeier A."/>
            <person name="Kalinowski J."/>
            <person name="Ruckert C."/>
        </authorList>
    </citation>
    <scope>NUCLEOTIDE SEQUENCE</scope>
    <source>
        <strain evidence="1">CGMCC 4.7308</strain>
    </source>
</reference>
<dbReference type="EMBL" id="BMNA01000006">
    <property type="protein sequence ID" value="GGM08634.1"/>
    <property type="molecule type" value="Genomic_DNA"/>
</dbReference>
<name>A0A917T599_9ACTN</name>
<dbReference type="Pfam" id="PF06013">
    <property type="entry name" value="WXG100"/>
    <property type="match status" value="1"/>
</dbReference>
<dbReference type="Gene3D" id="1.10.287.1060">
    <property type="entry name" value="ESAT-6-like"/>
    <property type="match status" value="1"/>
</dbReference>
<accession>A0A917T599</accession>
<dbReference type="InterPro" id="IPR036689">
    <property type="entry name" value="ESAT-6-like_sf"/>
</dbReference>
<sequence length="94" mass="10204">MAVIDVDYGALASGHDGLVATWQRIETHLADLDHAVAAGGDMQADALTAYRGLRVRWTRSAAERQQVLRMLGDLLRAAADHYRQVDAALAAQFS</sequence>
<protein>
    <submittedName>
        <fullName evidence="1">Uncharacterized protein</fullName>
    </submittedName>
</protein>
<reference evidence="1" key="2">
    <citation type="submission" date="2020-09" db="EMBL/GenBank/DDBJ databases">
        <authorList>
            <person name="Sun Q."/>
            <person name="Zhou Y."/>
        </authorList>
    </citation>
    <scope>NUCLEOTIDE SEQUENCE</scope>
    <source>
        <strain evidence="1">CGMCC 4.7308</strain>
    </source>
</reference>
<keyword evidence="2" id="KW-1185">Reference proteome</keyword>
<evidence type="ECO:0000313" key="2">
    <source>
        <dbReference type="Proteomes" id="UP000655208"/>
    </source>
</evidence>
<proteinExistence type="predicted"/>
<dbReference type="InterPro" id="IPR010310">
    <property type="entry name" value="T7SS_ESAT-6-like"/>
</dbReference>
<dbReference type="RefSeq" id="WP_188943005.1">
    <property type="nucleotide sequence ID" value="NZ_BMNA01000006.1"/>
</dbReference>
<dbReference type="Proteomes" id="UP000655208">
    <property type="component" value="Unassembled WGS sequence"/>
</dbReference>
<comment type="caution">
    <text evidence="1">The sequence shown here is derived from an EMBL/GenBank/DDBJ whole genome shotgun (WGS) entry which is preliminary data.</text>
</comment>